<dbReference type="AlphaFoldDB" id="A0A3L9ZQZ0"/>
<proteinExistence type="predicted"/>
<evidence type="ECO:0000313" key="3">
    <source>
        <dbReference type="Proteomes" id="UP000280368"/>
    </source>
</evidence>
<protein>
    <submittedName>
        <fullName evidence="2">SusD-like starch-binding protein associating with outer membrane</fullName>
    </submittedName>
</protein>
<dbReference type="Pfam" id="PF12771">
    <property type="entry name" value="SusD-like_2"/>
    <property type="match status" value="1"/>
</dbReference>
<gene>
    <name evidence="2" type="ORF">BC961_2105</name>
</gene>
<evidence type="ECO:0000313" key="2">
    <source>
        <dbReference type="EMBL" id="RMA74776.1"/>
    </source>
</evidence>
<sequence>MKKIVLLMAFVALSVSCTDDITGLNEDKKNPTTTQPEYLFTSAQKAMVNQMQSTSVNNNVFRLFAQHWTETTYPDESQYNITTRSIPDTHWTVFYRDVITDLRESKMLLDAQTPLNATETAILINKKAIIDIHIAYSYSILVDTFGNIPYTESNDISTKPLPKYDDAKTIYKDLITRLTADVAALSTTAGSFGTADLVNGGSAAKWKKFANSLRLRLAVNMFDVEPAYATTEILAAVAAGTIASNSENAKLNYLGAQPNANPLFVDLVASGRNDFVPANTLVDKMNAKSDPRRAKYFALNDGATTYSGGIYGAGNTYENFSKINPSLTVPSYPGTIFDYVEIEFLLAEAVAKGVAVGGTVTTHYNAAITASMESWGVGATDIATYLARPDVAYATATGTYKQKIGEQAWFALYNRGFEAWSSYRRLDFPILVAPVAAYNGIAAVPVRYSYPAREQTLNTANVDAAIAAIGGNALSTKIFWDKF</sequence>
<dbReference type="SUPFAM" id="SSF48452">
    <property type="entry name" value="TPR-like"/>
    <property type="match status" value="1"/>
</dbReference>
<reference evidence="2 3" key="1">
    <citation type="submission" date="2018-10" db="EMBL/GenBank/DDBJ databases">
        <title>Genomic Encyclopedia of Archaeal and Bacterial Type Strains, Phase II (KMG-II): from individual species to whole genera.</title>
        <authorList>
            <person name="Goeker M."/>
        </authorList>
    </citation>
    <scope>NUCLEOTIDE SEQUENCE [LARGE SCALE GENOMIC DNA]</scope>
    <source>
        <strain evidence="2 3">DSM 19727</strain>
    </source>
</reference>
<keyword evidence="1" id="KW-0732">Signal</keyword>
<evidence type="ECO:0000256" key="1">
    <source>
        <dbReference type="SAM" id="SignalP"/>
    </source>
</evidence>
<dbReference type="RefSeq" id="WP_245980883.1">
    <property type="nucleotide sequence ID" value="NZ_CBCSGA010000014.1"/>
</dbReference>
<dbReference type="Gene3D" id="1.25.40.390">
    <property type="match status" value="1"/>
</dbReference>
<dbReference type="InterPro" id="IPR041662">
    <property type="entry name" value="SusD-like_2"/>
</dbReference>
<keyword evidence="3" id="KW-1185">Reference proteome</keyword>
<name>A0A3L9ZQZ0_9FLAO</name>
<dbReference type="InterPro" id="IPR011990">
    <property type="entry name" value="TPR-like_helical_dom_sf"/>
</dbReference>
<feature type="signal peptide" evidence="1">
    <location>
        <begin position="1"/>
        <end position="17"/>
    </location>
</feature>
<feature type="chain" id="PRO_5017986360" evidence="1">
    <location>
        <begin position="18"/>
        <end position="483"/>
    </location>
</feature>
<dbReference type="EMBL" id="REFH01000010">
    <property type="protein sequence ID" value="RMA74776.1"/>
    <property type="molecule type" value="Genomic_DNA"/>
</dbReference>
<comment type="caution">
    <text evidence="2">The sequence shown here is derived from an EMBL/GenBank/DDBJ whole genome shotgun (WGS) entry which is preliminary data.</text>
</comment>
<organism evidence="2 3">
    <name type="scientific">Flavobacterium weaverense</name>
    <dbReference type="NCBI Taxonomy" id="271156"/>
    <lineage>
        <taxon>Bacteria</taxon>
        <taxon>Pseudomonadati</taxon>
        <taxon>Bacteroidota</taxon>
        <taxon>Flavobacteriia</taxon>
        <taxon>Flavobacteriales</taxon>
        <taxon>Flavobacteriaceae</taxon>
        <taxon>Flavobacterium</taxon>
    </lineage>
</organism>
<accession>A0A3L9ZQZ0</accession>
<dbReference type="PROSITE" id="PS51257">
    <property type="entry name" value="PROKAR_LIPOPROTEIN"/>
    <property type="match status" value="1"/>
</dbReference>
<dbReference type="Proteomes" id="UP000280368">
    <property type="component" value="Unassembled WGS sequence"/>
</dbReference>